<evidence type="ECO:0000313" key="10">
    <source>
        <dbReference type="EMBL" id="GMM55660.1"/>
    </source>
</evidence>
<keyword evidence="4" id="KW-0496">Mitochondrion</keyword>
<evidence type="ECO:0000256" key="5">
    <source>
        <dbReference type="ARBA" id="ARBA00023274"/>
    </source>
</evidence>
<dbReference type="AlphaFoldDB" id="A0AAV5RVR2"/>
<accession>A0AAV5RVR2</accession>
<comment type="subcellular location">
    <subcellularLocation>
        <location evidence="1">Mitochondrion</location>
    </subcellularLocation>
</comment>
<sequence length="257" mass="28132">MLRTVVSSVRVGVRQPMLRAMYSVESSGSASGSTGASTSTSTPTSLSDAEVDAYLDSIQELRQQFKTQGFTPESALAPPGKGKLDLAAELERSRTIPFTPTEAQRAEYDALRGVPLPQRTDPVIQQCTNMIMRDGKKQRAELHISRALYLAFLQTRTDPVQLLKKCLDDLAPLMVVKTFSTGVAKANVVPVPLSSRQRTRIAWKWIVDASKSRASSDFAVRLGEEIVAVSKGTGSAFDKRDQIHKAAIAHRAYIKLK</sequence>
<comment type="similarity">
    <text evidence="2">Belongs to the universal ribosomal protein uS7 family.</text>
</comment>
<protein>
    <recommendedName>
        <fullName evidence="7">Small ribosomal subunit protein uS7m</fullName>
    </recommendedName>
</protein>
<evidence type="ECO:0000256" key="7">
    <source>
        <dbReference type="ARBA" id="ARBA00039306"/>
    </source>
</evidence>
<feature type="compositionally biased region" description="Low complexity" evidence="8">
    <location>
        <begin position="26"/>
        <end position="46"/>
    </location>
</feature>
<dbReference type="InterPro" id="IPR000235">
    <property type="entry name" value="Ribosomal_uS7"/>
</dbReference>
<gene>
    <name evidence="10" type="ORF">DAKH74_022760</name>
</gene>
<evidence type="ECO:0000259" key="9">
    <source>
        <dbReference type="Pfam" id="PF00177"/>
    </source>
</evidence>
<comment type="function">
    <text evidence="6">Component of the mitochondrial ribosome (mitoribosome), a dedicated translation machinery responsible for the synthesis of mitochondrial genome-encoded proteins, including at least some of the essential transmembrane subunits of the mitochondrial respiratory chain. The mitoribosomes are attached to the mitochondrial inner membrane and translation products are cotranslationally integrated into the membrane.</text>
</comment>
<feature type="region of interest" description="Disordered" evidence="8">
    <location>
        <begin position="24"/>
        <end position="46"/>
    </location>
</feature>
<organism evidence="10 11">
    <name type="scientific">Maudiozyma humilis</name>
    <name type="common">Sour dough yeast</name>
    <name type="synonym">Kazachstania humilis</name>
    <dbReference type="NCBI Taxonomy" id="51915"/>
    <lineage>
        <taxon>Eukaryota</taxon>
        <taxon>Fungi</taxon>
        <taxon>Dikarya</taxon>
        <taxon>Ascomycota</taxon>
        <taxon>Saccharomycotina</taxon>
        <taxon>Saccharomycetes</taxon>
        <taxon>Saccharomycetales</taxon>
        <taxon>Saccharomycetaceae</taxon>
        <taxon>Maudiozyma</taxon>
    </lineage>
</organism>
<name>A0AAV5RVR2_MAUHU</name>
<dbReference type="GO" id="GO:0005840">
    <property type="term" value="C:ribosome"/>
    <property type="evidence" value="ECO:0007669"/>
    <property type="project" value="UniProtKB-KW"/>
</dbReference>
<dbReference type="PANTHER" id="PTHR11205">
    <property type="entry name" value="RIBOSOMAL PROTEIN S7"/>
    <property type="match status" value="1"/>
</dbReference>
<dbReference type="EMBL" id="BTGD01000005">
    <property type="protein sequence ID" value="GMM55660.1"/>
    <property type="molecule type" value="Genomic_DNA"/>
</dbReference>
<keyword evidence="11" id="KW-1185">Reference proteome</keyword>
<dbReference type="InterPro" id="IPR036823">
    <property type="entry name" value="Ribosomal_uS7_dom_sf"/>
</dbReference>
<dbReference type="CDD" id="cd14868">
    <property type="entry name" value="uS7_Mitochondria_Fungi"/>
    <property type="match status" value="1"/>
</dbReference>
<evidence type="ECO:0000313" key="11">
    <source>
        <dbReference type="Proteomes" id="UP001377567"/>
    </source>
</evidence>
<evidence type="ECO:0000256" key="8">
    <source>
        <dbReference type="SAM" id="MobiDB-lite"/>
    </source>
</evidence>
<dbReference type="GO" id="GO:1990904">
    <property type="term" value="C:ribonucleoprotein complex"/>
    <property type="evidence" value="ECO:0007669"/>
    <property type="project" value="UniProtKB-KW"/>
</dbReference>
<proteinExistence type="inferred from homology"/>
<dbReference type="GO" id="GO:0005739">
    <property type="term" value="C:mitochondrion"/>
    <property type="evidence" value="ECO:0007669"/>
    <property type="project" value="UniProtKB-SubCell"/>
</dbReference>
<keyword evidence="5" id="KW-0687">Ribonucleoprotein</keyword>
<feature type="domain" description="Small ribosomal subunit protein uS7" evidence="9">
    <location>
        <begin position="114"/>
        <end position="251"/>
    </location>
</feature>
<comment type="caution">
    <text evidence="10">The sequence shown here is derived from an EMBL/GenBank/DDBJ whole genome shotgun (WGS) entry which is preliminary data.</text>
</comment>
<dbReference type="GO" id="GO:0006412">
    <property type="term" value="P:translation"/>
    <property type="evidence" value="ECO:0007669"/>
    <property type="project" value="InterPro"/>
</dbReference>
<evidence type="ECO:0000256" key="1">
    <source>
        <dbReference type="ARBA" id="ARBA00004173"/>
    </source>
</evidence>
<dbReference type="Gene3D" id="1.10.455.10">
    <property type="entry name" value="Ribosomal protein S7 domain"/>
    <property type="match status" value="1"/>
</dbReference>
<dbReference type="Proteomes" id="UP001377567">
    <property type="component" value="Unassembled WGS sequence"/>
</dbReference>
<dbReference type="InterPro" id="IPR047988">
    <property type="entry name" value="Ribosomal_uS7m_fungi"/>
</dbReference>
<dbReference type="FunFam" id="1.10.455.10:FF:000006">
    <property type="entry name" value="37S ribosomal protein S7, mitochondrial"/>
    <property type="match status" value="1"/>
</dbReference>
<evidence type="ECO:0000256" key="4">
    <source>
        <dbReference type="ARBA" id="ARBA00023128"/>
    </source>
</evidence>
<evidence type="ECO:0000256" key="2">
    <source>
        <dbReference type="ARBA" id="ARBA00007151"/>
    </source>
</evidence>
<evidence type="ECO:0000256" key="3">
    <source>
        <dbReference type="ARBA" id="ARBA00022980"/>
    </source>
</evidence>
<dbReference type="InterPro" id="IPR023798">
    <property type="entry name" value="Ribosomal_uS7_dom"/>
</dbReference>
<dbReference type="Pfam" id="PF00177">
    <property type="entry name" value="Ribosomal_S7"/>
    <property type="match status" value="1"/>
</dbReference>
<reference evidence="10 11" key="1">
    <citation type="journal article" date="2023" name="Elife">
        <title>Identification of key yeast species and microbe-microbe interactions impacting larval growth of Drosophila in the wild.</title>
        <authorList>
            <person name="Mure A."/>
            <person name="Sugiura Y."/>
            <person name="Maeda R."/>
            <person name="Honda K."/>
            <person name="Sakurai N."/>
            <person name="Takahashi Y."/>
            <person name="Watada M."/>
            <person name="Katoh T."/>
            <person name="Gotoh A."/>
            <person name="Gotoh Y."/>
            <person name="Taniguchi I."/>
            <person name="Nakamura K."/>
            <person name="Hayashi T."/>
            <person name="Katayama T."/>
            <person name="Uemura T."/>
            <person name="Hattori Y."/>
        </authorList>
    </citation>
    <scope>NUCLEOTIDE SEQUENCE [LARGE SCALE GENOMIC DNA]</scope>
    <source>
        <strain evidence="10 11">KH-74</strain>
    </source>
</reference>
<keyword evidence="3 10" id="KW-0689">Ribosomal protein</keyword>
<dbReference type="SUPFAM" id="SSF47973">
    <property type="entry name" value="Ribosomal protein S7"/>
    <property type="match status" value="1"/>
</dbReference>
<evidence type="ECO:0000256" key="6">
    <source>
        <dbReference type="ARBA" id="ARBA00037226"/>
    </source>
</evidence>